<dbReference type="OrthoDB" id="283575at2759"/>
<evidence type="ECO:0000313" key="5">
    <source>
        <dbReference type="EMBL" id="CAF0745222.1"/>
    </source>
</evidence>
<dbReference type="PROSITE" id="PS00010">
    <property type="entry name" value="ASX_HYDROXYL"/>
    <property type="match status" value="1"/>
</dbReference>
<feature type="disulfide bond" evidence="2">
    <location>
        <begin position="264"/>
        <end position="273"/>
    </location>
</feature>
<feature type="domain" description="EGF-like" evidence="4">
    <location>
        <begin position="23"/>
        <end position="59"/>
    </location>
</feature>
<feature type="chain" id="PRO_5033028406" description="EGF-like domain-containing protein" evidence="3">
    <location>
        <begin position="22"/>
        <end position="330"/>
    </location>
</feature>
<accession>A0A813P587</accession>
<protein>
    <recommendedName>
        <fullName evidence="4">EGF-like domain-containing protein</fullName>
    </recommendedName>
</protein>
<keyword evidence="2" id="KW-0245">EGF-like domain</keyword>
<feature type="domain" description="EGF-like" evidence="4">
    <location>
        <begin position="238"/>
        <end position="274"/>
    </location>
</feature>
<sequence length="330" mass="35174">MIRKILILSLTLLISKSYVKAQAQVTCTANSCGSNGNCEIENNAIVCTCKPGFVGSKCQLFDPCSLKPCGVNGACFPIISTQNLPGQVNPIEQVNFHCQCYSGFTGDNCQNAPAKPCNSNPCLNNGICVNRNNSYDFHCICVGSYTGKDCGIFIDVCAHNKCENEGVCVPGLDKHNYTCSCKNGFYGEFCQNEIDECKINVNGVETTPCQNNATCYDLVDAYFCECNGPYVGQNCETYVNPCNKNPCGAGAVCIANGNSYFCQCAAGFFGSPCQPNPCISNPCKQPGSTCVPVEAGALVSFIPNCTCVNPQPSYICVCPSTNPPYASTLC</sequence>
<dbReference type="SMART" id="SM00181">
    <property type="entry name" value="EGF"/>
    <property type="match status" value="6"/>
</dbReference>
<dbReference type="InterPro" id="IPR018097">
    <property type="entry name" value="EGF_Ca-bd_CS"/>
</dbReference>
<dbReference type="PANTHER" id="PTHR24044">
    <property type="entry name" value="NOTCH LIGAND FAMILY MEMBER"/>
    <property type="match status" value="1"/>
</dbReference>
<feature type="disulfide bond" evidence="2">
    <location>
        <begin position="162"/>
        <end position="179"/>
    </location>
</feature>
<dbReference type="PROSITE" id="PS00022">
    <property type="entry name" value="EGF_1"/>
    <property type="match status" value="6"/>
</dbReference>
<comment type="caution">
    <text evidence="2">Lacks conserved residue(s) required for the propagation of feature annotation.</text>
</comment>
<evidence type="ECO:0000256" key="2">
    <source>
        <dbReference type="PROSITE-ProRule" id="PRU00076"/>
    </source>
</evidence>
<evidence type="ECO:0000256" key="3">
    <source>
        <dbReference type="SAM" id="SignalP"/>
    </source>
</evidence>
<dbReference type="CDD" id="cd00054">
    <property type="entry name" value="EGF_CA"/>
    <property type="match status" value="2"/>
</dbReference>
<dbReference type="InterPro" id="IPR000152">
    <property type="entry name" value="EGF-type_Asp/Asn_hydroxyl_site"/>
</dbReference>
<feature type="disulfide bond" evidence="2">
    <location>
        <begin position="141"/>
        <end position="150"/>
    </location>
</feature>
<evidence type="ECO:0000313" key="6">
    <source>
        <dbReference type="Proteomes" id="UP000663879"/>
    </source>
</evidence>
<keyword evidence="1 2" id="KW-1015">Disulfide bond</keyword>
<dbReference type="Gene3D" id="2.10.25.10">
    <property type="entry name" value="Laminin"/>
    <property type="match status" value="6"/>
</dbReference>
<dbReference type="Proteomes" id="UP000663879">
    <property type="component" value="Unassembled WGS sequence"/>
</dbReference>
<feature type="disulfide bond" evidence="2">
    <location>
        <begin position="122"/>
        <end position="139"/>
    </location>
</feature>
<dbReference type="InterPro" id="IPR050906">
    <property type="entry name" value="Notch_signaling"/>
</dbReference>
<feature type="disulfide bond" evidence="2">
    <location>
        <begin position="100"/>
        <end position="109"/>
    </location>
</feature>
<gene>
    <name evidence="5" type="ORF">OXX778_LOCUS3610</name>
</gene>
<keyword evidence="3" id="KW-0732">Signal</keyword>
<dbReference type="PROSITE" id="PS01186">
    <property type="entry name" value="EGF_2"/>
    <property type="match status" value="5"/>
</dbReference>
<keyword evidence="6" id="KW-1185">Reference proteome</keyword>
<comment type="caution">
    <text evidence="5">The sequence shown here is derived from an EMBL/GenBank/DDBJ whole genome shotgun (WGS) entry which is preliminary data.</text>
</comment>
<dbReference type="InterPro" id="IPR000742">
    <property type="entry name" value="EGF"/>
</dbReference>
<dbReference type="SMART" id="SM00179">
    <property type="entry name" value="EGF_CA"/>
    <property type="match status" value="2"/>
</dbReference>
<organism evidence="5 6">
    <name type="scientific">Brachionus calyciflorus</name>
    <dbReference type="NCBI Taxonomy" id="104777"/>
    <lineage>
        <taxon>Eukaryota</taxon>
        <taxon>Metazoa</taxon>
        <taxon>Spiralia</taxon>
        <taxon>Gnathifera</taxon>
        <taxon>Rotifera</taxon>
        <taxon>Eurotatoria</taxon>
        <taxon>Monogononta</taxon>
        <taxon>Pseudotrocha</taxon>
        <taxon>Ploima</taxon>
        <taxon>Brachionidae</taxon>
        <taxon>Brachionus</taxon>
    </lineage>
</organism>
<feature type="disulfide bond" evidence="2">
    <location>
        <begin position="226"/>
        <end position="235"/>
    </location>
</feature>
<reference evidence="5" key="1">
    <citation type="submission" date="2021-02" db="EMBL/GenBank/DDBJ databases">
        <authorList>
            <person name="Nowell W R."/>
        </authorList>
    </citation>
    <scope>NUCLEOTIDE SEQUENCE</scope>
    <source>
        <strain evidence="5">Ploen Becks lab</strain>
    </source>
</reference>
<proteinExistence type="predicted"/>
<feature type="domain" description="EGF-like" evidence="4">
    <location>
        <begin position="60"/>
        <end position="110"/>
    </location>
</feature>
<feature type="disulfide bond" evidence="2">
    <location>
        <begin position="49"/>
        <end position="58"/>
    </location>
</feature>
<dbReference type="Pfam" id="PF00008">
    <property type="entry name" value="EGF"/>
    <property type="match status" value="3"/>
</dbReference>
<dbReference type="SUPFAM" id="SSF57196">
    <property type="entry name" value="EGF/Laminin"/>
    <property type="match status" value="6"/>
</dbReference>
<dbReference type="GO" id="GO:0005509">
    <property type="term" value="F:calcium ion binding"/>
    <property type="evidence" value="ECO:0007669"/>
    <property type="project" value="InterPro"/>
</dbReference>
<dbReference type="PROSITE" id="PS50026">
    <property type="entry name" value="EGF_3"/>
    <property type="match status" value="6"/>
</dbReference>
<feature type="domain" description="EGF-like" evidence="4">
    <location>
        <begin position="113"/>
        <end position="151"/>
    </location>
</feature>
<dbReference type="PROSITE" id="PS01187">
    <property type="entry name" value="EGF_CA"/>
    <property type="match status" value="1"/>
</dbReference>
<feature type="disulfide bond" evidence="2">
    <location>
        <begin position="181"/>
        <end position="190"/>
    </location>
</feature>
<feature type="domain" description="EGF-like" evidence="4">
    <location>
        <begin position="153"/>
        <end position="191"/>
    </location>
</feature>
<dbReference type="InterPro" id="IPR001881">
    <property type="entry name" value="EGF-like_Ca-bd_dom"/>
</dbReference>
<feature type="domain" description="EGF-like" evidence="4">
    <location>
        <begin position="193"/>
        <end position="236"/>
    </location>
</feature>
<dbReference type="AlphaFoldDB" id="A0A813P587"/>
<evidence type="ECO:0000256" key="1">
    <source>
        <dbReference type="ARBA" id="ARBA00023157"/>
    </source>
</evidence>
<evidence type="ECO:0000259" key="4">
    <source>
        <dbReference type="PROSITE" id="PS50026"/>
    </source>
</evidence>
<dbReference type="EMBL" id="CAJNOC010000325">
    <property type="protein sequence ID" value="CAF0745222.1"/>
    <property type="molecule type" value="Genomic_DNA"/>
</dbReference>
<name>A0A813P587_9BILA</name>
<feature type="signal peptide" evidence="3">
    <location>
        <begin position="1"/>
        <end position="21"/>
    </location>
</feature>